<dbReference type="GO" id="GO:0035595">
    <property type="term" value="F:N-acetylglucosaminylinositol deacetylase activity"/>
    <property type="evidence" value="ECO:0007669"/>
    <property type="project" value="UniProtKB-EC"/>
</dbReference>
<dbReference type="InterPro" id="IPR003737">
    <property type="entry name" value="GlcNAc_PI_deacetylase-related"/>
</dbReference>
<dbReference type="SUPFAM" id="SSF102588">
    <property type="entry name" value="LmbE-like"/>
    <property type="match status" value="1"/>
</dbReference>
<dbReference type="Pfam" id="PF02585">
    <property type="entry name" value="PIG-L"/>
    <property type="match status" value="1"/>
</dbReference>
<dbReference type="PANTHER" id="PTHR12993:SF30">
    <property type="entry name" value="N-ACETYL-ALPHA-D-GLUCOSAMINYL L-MALATE DEACETYLASE 1"/>
    <property type="match status" value="1"/>
</dbReference>
<evidence type="ECO:0000313" key="2">
    <source>
        <dbReference type="EMBL" id="MQY14759.1"/>
    </source>
</evidence>
<dbReference type="InterPro" id="IPR024078">
    <property type="entry name" value="LmbE-like_dom_sf"/>
</dbReference>
<evidence type="ECO:0000256" key="1">
    <source>
        <dbReference type="ARBA" id="ARBA00022833"/>
    </source>
</evidence>
<protein>
    <submittedName>
        <fullName evidence="2">1D-myo-inositol 2-acetamido-2-deoxy-alpha-D-glucopyranoside deacetylase</fullName>
        <ecNumber evidence="2">3.5.1.103</ecNumber>
    </submittedName>
</protein>
<accession>A0A7K0CMQ4</accession>
<comment type="caution">
    <text evidence="2">The sequence shown here is derived from an EMBL/GenBank/DDBJ whole genome shotgun (WGS) entry which is preliminary data.</text>
</comment>
<proteinExistence type="predicted"/>
<organism evidence="2 3">
    <name type="scientific">Streptomyces smaragdinus</name>
    <dbReference type="NCBI Taxonomy" id="2585196"/>
    <lineage>
        <taxon>Bacteria</taxon>
        <taxon>Bacillati</taxon>
        <taxon>Actinomycetota</taxon>
        <taxon>Actinomycetes</taxon>
        <taxon>Kitasatosporales</taxon>
        <taxon>Streptomycetaceae</taxon>
        <taxon>Streptomyces</taxon>
    </lineage>
</organism>
<reference evidence="2 3" key="1">
    <citation type="submission" date="2019-10" db="EMBL/GenBank/DDBJ databases">
        <title>Streptomyces smaragdinus sp. nov. and Streptomyces fabii sp. nov., isolated from the gut of fungus growing-termite Macrotermes natalensis.</title>
        <authorList>
            <person name="Schwitalla J."/>
            <person name="Benndorf R."/>
            <person name="Martin K."/>
            <person name="De Beer W."/>
            <person name="Kaster A.-K."/>
            <person name="Vollmers J."/>
            <person name="Poulsen M."/>
            <person name="Beemelmanns C."/>
        </authorList>
    </citation>
    <scope>NUCLEOTIDE SEQUENCE [LARGE SCALE GENOMIC DNA]</scope>
    <source>
        <strain evidence="2 3">RB5</strain>
    </source>
</reference>
<evidence type="ECO:0000313" key="3">
    <source>
        <dbReference type="Proteomes" id="UP000466345"/>
    </source>
</evidence>
<keyword evidence="1" id="KW-0862">Zinc</keyword>
<sequence>MPGADAPAARRLRILAVGAHPDDIELGAGALVAKAVALGHTVSFLVLTDEDTHGRARRAECVRAARELGVTDVRFAGLRDGHLRADGDSVRAVRALLHHARLRPDIVVTHTQADSHNDHVEAHRVAHAVCRDTAFLHFSIHISAEPDRFSPRVFVALTPDRARRKDAALAHYPSQAERIGRLDLAKYEAGLGRLARLERAEGFETGVQYGTTDTLLKTLGLSDSAFHRLWQPVIADRTVTLLYGAAHRGDPRSVVHRNAAQDLLRQSFIDCWPPPYPLRESYANTDEALTLAATGSIVTTGGAATNQITARLLHAGALHWDVADGSLRDLRTGHRRASRHAGYIARVASPLCRDALAVAAAGVSPVAARTGVELLADPGRRPELAEVFDGELEAQVAFAVDPATGELELLDVTTGTAPLRGTRP</sequence>
<gene>
    <name evidence="2" type="primary">mshB_1</name>
    <name evidence="2" type="ORF">SRB5_49350</name>
</gene>
<dbReference type="EC" id="3.5.1.103" evidence="2"/>
<dbReference type="GO" id="GO:0016137">
    <property type="term" value="P:glycoside metabolic process"/>
    <property type="evidence" value="ECO:0007669"/>
    <property type="project" value="UniProtKB-ARBA"/>
</dbReference>
<dbReference type="AlphaFoldDB" id="A0A7K0CMQ4"/>
<keyword evidence="3" id="KW-1185">Reference proteome</keyword>
<dbReference type="EMBL" id="WEGJ01000024">
    <property type="protein sequence ID" value="MQY14759.1"/>
    <property type="molecule type" value="Genomic_DNA"/>
</dbReference>
<name>A0A7K0CMQ4_9ACTN</name>
<dbReference type="OrthoDB" id="3514174at2"/>
<dbReference type="Gene3D" id="3.40.50.10320">
    <property type="entry name" value="LmbE-like"/>
    <property type="match status" value="1"/>
</dbReference>
<dbReference type="PANTHER" id="PTHR12993">
    <property type="entry name" value="N-ACETYLGLUCOSAMINYL-PHOSPHATIDYLINOSITOL DE-N-ACETYLASE-RELATED"/>
    <property type="match status" value="1"/>
</dbReference>
<keyword evidence="2" id="KW-0378">Hydrolase</keyword>
<dbReference type="Proteomes" id="UP000466345">
    <property type="component" value="Unassembled WGS sequence"/>
</dbReference>
<dbReference type="RefSeq" id="WP_153455609.1">
    <property type="nucleotide sequence ID" value="NZ_WEGJ01000024.1"/>
</dbReference>